<comment type="similarity">
    <text evidence="3">Belongs to the acetyltransferase family. NAA40 subfamily.</text>
</comment>
<dbReference type="InterPro" id="IPR000182">
    <property type="entry name" value="GNAT_dom"/>
</dbReference>
<dbReference type="AlphaFoldDB" id="A0A0C3SFP4"/>
<dbReference type="GO" id="GO:0005737">
    <property type="term" value="C:cytoplasm"/>
    <property type="evidence" value="ECO:0007669"/>
    <property type="project" value="UniProtKB-SubCell"/>
</dbReference>
<dbReference type="OrthoDB" id="424551at2759"/>
<evidence type="ECO:0000313" key="13">
    <source>
        <dbReference type="EMBL" id="KIP12440.1"/>
    </source>
</evidence>
<comment type="subcellular location">
    <subcellularLocation>
        <location evidence="2">Cytoplasm</location>
    </subcellularLocation>
    <subcellularLocation>
        <location evidence="1">Nucleus</location>
    </subcellularLocation>
</comment>
<dbReference type="GO" id="GO:0005634">
    <property type="term" value="C:nucleus"/>
    <property type="evidence" value="ECO:0007669"/>
    <property type="project" value="UniProtKB-SubCell"/>
</dbReference>
<organism evidence="13 14">
    <name type="scientific">Phlebiopsis gigantea (strain 11061_1 CR5-6)</name>
    <name type="common">White-rot fungus</name>
    <name type="synonym">Peniophora gigantea</name>
    <dbReference type="NCBI Taxonomy" id="745531"/>
    <lineage>
        <taxon>Eukaryota</taxon>
        <taxon>Fungi</taxon>
        <taxon>Dikarya</taxon>
        <taxon>Basidiomycota</taxon>
        <taxon>Agaricomycotina</taxon>
        <taxon>Agaricomycetes</taxon>
        <taxon>Polyporales</taxon>
        <taxon>Phanerochaetaceae</taxon>
        <taxon>Phlebiopsis</taxon>
    </lineage>
</organism>
<evidence type="ECO:0000259" key="12">
    <source>
        <dbReference type="Pfam" id="PF00583"/>
    </source>
</evidence>
<dbReference type="Proteomes" id="UP000053257">
    <property type="component" value="Unassembled WGS sequence"/>
</dbReference>
<evidence type="ECO:0000256" key="1">
    <source>
        <dbReference type="ARBA" id="ARBA00004123"/>
    </source>
</evidence>
<keyword evidence="7" id="KW-0808">Transferase</keyword>
<evidence type="ECO:0000256" key="10">
    <source>
        <dbReference type="ARBA" id="ARBA00047821"/>
    </source>
</evidence>
<dbReference type="Pfam" id="PF00583">
    <property type="entry name" value="Acetyltransf_1"/>
    <property type="match status" value="1"/>
</dbReference>
<dbReference type="InterPro" id="IPR039949">
    <property type="entry name" value="NAA40"/>
</dbReference>
<dbReference type="EC" id="2.3.1.257" evidence="4"/>
<dbReference type="InterPro" id="IPR016181">
    <property type="entry name" value="Acyl_CoA_acyltransferase"/>
</dbReference>
<dbReference type="Gene3D" id="3.40.630.30">
    <property type="match status" value="1"/>
</dbReference>
<evidence type="ECO:0000256" key="11">
    <source>
        <dbReference type="ARBA" id="ARBA00049524"/>
    </source>
</evidence>
<proteinExistence type="inferred from homology"/>
<keyword evidence="9" id="KW-0012">Acyltransferase</keyword>
<reference evidence="13 14" key="1">
    <citation type="journal article" date="2014" name="PLoS Genet.">
        <title>Analysis of the Phlebiopsis gigantea genome, transcriptome and secretome provides insight into its pioneer colonization strategies of wood.</title>
        <authorList>
            <person name="Hori C."/>
            <person name="Ishida T."/>
            <person name="Igarashi K."/>
            <person name="Samejima M."/>
            <person name="Suzuki H."/>
            <person name="Master E."/>
            <person name="Ferreira P."/>
            <person name="Ruiz-Duenas F.J."/>
            <person name="Held B."/>
            <person name="Canessa P."/>
            <person name="Larrondo L.F."/>
            <person name="Schmoll M."/>
            <person name="Druzhinina I.S."/>
            <person name="Kubicek C.P."/>
            <person name="Gaskell J.A."/>
            <person name="Kersten P."/>
            <person name="St John F."/>
            <person name="Glasner J."/>
            <person name="Sabat G."/>
            <person name="Splinter BonDurant S."/>
            <person name="Syed K."/>
            <person name="Yadav J."/>
            <person name="Mgbeahuruike A.C."/>
            <person name="Kovalchuk A."/>
            <person name="Asiegbu F.O."/>
            <person name="Lackner G."/>
            <person name="Hoffmeister D."/>
            <person name="Rencoret J."/>
            <person name="Gutierrez A."/>
            <person name="Sun H."/>
            <person name="Lindquist E."/>
            <person name="Barry K."/>
            <person name="Riley R."/>
            <person name="Grigoriev I.V."/>
            <person name="Henrissat B."/>
            <person name="Kues U."/>
            <person name="Berka R.M."/>
            <person name="Martinez A.T."/>
            <person name="Covert S.F."/>
            <person name="Blanchette R.A."/>
            <person name="Cullen D."/>
        </authorList>
    </citation>
    <scope>NUCLEOTIDE SEQUENCE [LARGE SCALE GENOMIC DNA]</scope>
    <source>
        <strain evidence="13 14">11061_1 CR5-6</strain>
    </source>
</reference>
<dbReference type="STRING" id="745531.A0A0C3SFP4"/>
<evidence type="ECO:0000256" key="6">
    <source>
        <dbReference type="ARBA" id="ARBA00022490"/>
    </source>
</evidence>
<evidence type="ECO:0000256" key="9">
    <source>
        <dbReference type="ARBA" id="ARBA00023315"/>
    </source>
</evidence>
<dbReference type="GO" id="GO:0010485">
    <property type="term" value="F:histone H4 acetyltransferase activity"/>
    <property type="evidence" value="ECO:0007669"/>
    <property type="project" value="InterPro"/>
</dbReference>
<keyword evidence="6" id="KW-0963">Cytoplasm</keyword>
<feature type="non-terminal residue" evidence="13">
    <location>
        <position position="1"/>
    </location>
</feature>
<evidence type="ECO:0000256" key="3">
    <source>
        <dbReference type="ARBA" id="ARBA00008870"/>
    </source>
</evidence>
<comment type="catalytic activity">
    <reaction evidence="11">
        <text>N-terminal L-seryl-[histone H4] + acetyl-CoA = N-terminal N(alpha)-acetyl-L-seryl-[histone H4] + CoA + H(+)</text>
        <dbReference type="Rhea" id="RHEA:50596"/>
        <dbReference type="Rhea" id="RHEA-COMP:12740"/>
        <dbReference type="Rhea" id="RHEA-COMP:12743"/>
        <dbReference type="ChEBI" id="CHEBI:15378"/>
        <dbReference type="ChEBI" id="CHEBI:57287"/>
        <dbReference type="ChEBI" id="CHEBI:57288"/>
        <dbReference type="ChEBI" id="CHEBI:64738"/>
        <dbReference type="ChEBI" id="CHEBI:83690"/>
        <dbReference type="EC" id="2.3.1.257"/>
    </reaction>
</comment>
<sequence>SSLGWDADEKRKELFHADARFIVLSLPPAPTMDDAAPSFVGFTMFRFDYEEGEKLLYCYEVQLTEAFRQLGLGRFLIHELIRIGRRWKMEKVMLTVLKG</sequence>
<gene>
    <name evidence="13" type="ORF">PHLGIDRAFT_61775</name>
</gene>
<name>A0A0C3SFP4_PHLG1</name>
<dbReference type="CDD" id="cd04301">
    <property type="entry name" value="NAT_SF"/>
    <property type="match status" value="1"/>
</dbReference>
<dbReference type="PANTHER" id="PTHR20531:SF1">
    <property type="entry name" value="N-ALPHA-ACETYLTRANSFERASE 40"/>
    <property type="match status" value="1"/>
</dbReference>
<comment type="catalytic activity">
    <reaction evidence="10">
        <text>N-terminal L-seryl-[histone H2A] + acetyl-CoA = N-terminal N(alpha)-acetyl-L-seryl-[histone H2A] + CoA + H(+)</text>
        <dbReference type="Rhea" id="RHEA:50600"/>
        <dbReference type="Rhea" id="RHEA-COMP:12742"/>
        <dbReference type="Rhea" id="RHEA-COMP:12744"/>
        <dbReference type="ChEBI" id="CHEBI:15378"/>
        <dbReference type="ChEBI" id="CHEBI:57287"/>
        <dbReference type="ChEBI" id="CHEBI:57288"/>
        <dbReference type="ChEBI" id="CHEBI:64738"/>
        <dbReference type="ChEBI" id="CHEBI:83690"/>
        <dbReference type="EC" id="2.3.1.257"/>
    </reaction>
</comment>
<evidence type="ECO:0000256" key="2">
    <source>
        <dbReference type="ARBA" id="ARBA00004496"/>
    </source>
</evidence>
<evidence type="ECO:0000256" key="8">
    <source>
        <dbReference type="ARBA" id="ARBA00023242"/>
    </source>
</evidence>
<dbReference type="PANTHER" id="PTHR20531">
    <property type="entry name" value="N-ALPHA-ACETYLTRANSFERASE 40"/>
    <property type="match status" value="1"/>
</dbReference>
<keyword evidence="8" id="KW-0539">Nucleus</keyword>
<evidence type="ECO:0000313" key="14">
    <source>
        <dbReference type="Proteomes" id="UP000053257"/>
    </source>
</evidence>
<protein>
    <recommendedName>
        <fullName evidence="5">N-alpha-acetyltransferase 40</fullName>
        <ecNumber evidence="4">2.3.1.257</ecNumber>
    </recommendedName>
</protein>
<evidence type="ECO:0000256" key="4">
    <source>
        <dbReference type="ARBA" id="ARBA00012950"/>
    </source>
</evidence>
<dbReference type="SUPFAM" id="SSF55729">
    <property type="entry name" value="Acyl-CoA N-acyltransferases (Nat)"/>
    <property type="match status" value="1"/>
</dbReference>
<evidence type="ECO:0000256" key="5">
    <source>
        <dbReference type="ARBA" id="ARBA00015043"/>
    </source>
</evidence>
<evidence type="ECO:0000256" key="7">
    <source>
        <dbReference type="ARBA" id="ARBA00022679"/>
    </source>
</evidence>
<dbReference type="GO" id="GO:1990189">
    <property type="term" value="F:protein N-terminal-serine acetyltransferase activity"/>
    <property type="evidence" value="ECO:0007669"/>
    <property type="project" value="UniProtKB-EC"/>
</dbReference>
<dbReference type="EMBL" id="KN840439">
    <property type="protein sequence ID" value="KIP12440.1"/>
    <property type="molecule type" value="Genomic_DNA"/>
</dbReference>
<accession>A0A0C3SFP4</accession>
<dbReference type="HOGENOM" id="CLU_051699_1_2_1"/>
<dbReference type="GO" id="GO:0043998">
    <property type="term" value="F:histone H2A acetyltransferase activity"/>
    <property type="evidence" value="ECO:0007669"/>
    <property type="project" value="InterPro"/>
</dbReference>
<keyword evidence="14" id="KW-1185">Reference proteome</keyword>
<feature type="domain" description="N-acetyltransferase" evidence="12">
    <location>
        <begin position="38"/>
        <end position="97"/>
    </location>
</feature>